<sequence>MHTYSFEKLETWQKARLFRKNIYLLVKKFPRDEIFGLTSQIKRSSSSIGDCLAEGSARITAKDKAYFVSLSYSSAIETINHIIGAHDLGYITDAEYNSYRLNLDELTNKLNALRKSILKT</sequence>
<keyword evidence="2" id="KW-1185">Reference proteome</keyword>
<dbReference type="Pfam" id="PF05635">
    <property type="entry name" value="23S_rRNA_IVP"/>
    <property type="match status" value="1"/>
</dbReference>
<dbReference type="InterPro" id="IPR012657">
    <property type="entry name" value="23S_rRNA-intervening_sequence"/>
</dbReference>
<proteinExistence type="predicted"/>
<comment type="caution">
    <text evidence="1">The sequence shown here is derived from an EMBL/GenBank/DDBJ whole genome shotgun (WGS) entry which is preliminary data.</text>
</comment>
<dbReference type="Proteomes" id="UP001142592">
    <property type="component" value="Unassembled WGS sequence"/>
</dbReference>
<gene>
    <name evidence="1" type="ORF">OQZ29_19355</name>
</gene>
<dbReference type="PANTHER" id="PTHR38471">
    <property type="entry name" value="FOUR HELIX BUNDLE PROTEIN"/>
    <property type="match status" value="1"/>
</dbReference>
<evidence type="ECO:0000313" key="2">
    <source>
        <dbReference type="Proteomes" id="UP001142592"/>
    </source>
</evidence>
<dbReference type="SUPFAM" id="SSF158446">
    <property type="entry name" value="IVS-encoded protein-like"/>
    <property type="match status" value="1"/>
</dbReference>
<dbReference type="InterPro" id="IPR036583">
    <property type="entry name" value="23S_rRNA_IVS_sf"/>
</dbReference>
<dbReference type="AlphaFoldDB" id="A0A9X3DH01"/>
<evidence type="ECO:0000313" key="1">
    <source>
        <dbReference type="EMBL" id="MCX3266926.1"/>
    </source>
</evidence>
<accession>A0A9X3DH01</accession>
<protein>
    <submittedName>
        <fullName evidence="1">Four helix bundle protein</fullName>
    </submittedName>
</protein>
<organism evidence="1 2">
    <name type="scientific">Pedobacter agri</name>
    <dbReference type="NCBI Taxonomy" id="454586"/>
    <lineage>
        <taxon>Bacteria</taxon>
        <taxon>Pseudomonadati</taxon>
        <taxon>Bacteroidota</taxon>
        <taxon>Sphingobacteriia</taxon>
        <taxon>Sphingobacteriales</taxon>
        <taxon>Sphingobacteriaceae</taxon>
        <taxon>Pedobacter</taxon>
    </lineage>
</organism>
<dbReference type="NCBIfam" id="TIGR02436">
    <property type="entry name" value="four helix bundle protein"/>
    <property type="match status" value="1"/>
</dbReference>
<dbReference type="PANTHER" id="PTHR38471:SF2">
    <property type="entry name" value="FOUR HELIX BUNDLE PROTEIN"/>
    <property type="match status" value="1"/>
</dbReference>
<reference evidence="1" key="1">
    <citation type="submission" date="2022-11" db="EMBL/GenBank/DDBJ databases">
        <authorList>
            <person name="Graham C."/>
            <person name="Newman J.D."/>
        </authorList>
    </citation>
    <scope>NUCLEOTIDE SEQUENCE</scope>
    <source>
        <strain evidence="1">DSM 19486</strain>
    </source>
</reference>
<dbReference type="CDD" id="cd16377">
    <property type="entry name" value="23S_rRNA_IVP_like"/>
    <property type="match status" value="1"/>
</dbReference>
<name>A0A9X3DH01_9SPHI</name>
<dbReference type="RefSeq" id="WP_010602774.1">
    <property type="nucleotide sequence ID" value="NZ_JAPJUH010000006.1"/>
</dbReference>
<dbReference type="EMBL" id="JAPJUH010000006">
    <property type="protein sequence ID" value="MCX3266926.1"/>
    <property type="molecule type" value="Genomic_DNA"/>
</dbReference>
<dbReference type="Gene3D" id="1.20.1440.60">
    <property type="entry name" value="23S rRNA-intervening sequence"/>
    <property type="match status" value="1"/>
</dbReference>